<keyword evidence="2" id="KW-1185">Reference proteome</keyword>
<dbReference type="SUPFAM" id="SSF81296">
    <property type="entry name" value="E set domains"/>
    <property type="match status" value="1"/>
</dbReference>
<dbReference type="STRING" id="46223.SAMN05421852_1521"/>
<protein>
    <submittedName>
        <fullName evidence="1">Sporulation-control protein</fullName>
    </submittedName>
</protein>
<dbReference type="InterPro" id="IPR009776">
    <property type="entry name" value="Spore_0_M"/>
</dbReference>
<dbReference type="EMBL" id="FORR01000052">
    <property type="protein sequence ID" value="SFJ94595.1"/>
    <property type="molecule type" value="Genomic_DNA"/>
</dbReference>
<organism evidence="1 2">
    <name type="scientific">Thermoflavimicrobium dichotomicum</name>
    <dbReference type="NCBI Taxonomy" id="46223"/>
    <lineage>
        <taxon>Bacteria</taxon>
        <taxon>Bacillati</taxon>
        <taxon>Bacillota</taxon>
        <taxon>Bacilli</taxon>
        <taxon>Bacillales</taxon>
        <taxon>Thermoactinomycetaceae</taxon>
        <taxon>Thermoflavimicrobium</taxon>
    </lineage>
</organism>
<gene>
    <name evidence="1" type="ORF">SAMN05421852_1521</name>
</gene>
<dbReference type="PANTHER" id="PTHR40053:SF1">
    <property type="entry name" value="SPORULATION-CONTROL PROTEIN SPO0M"/>
    <property type="match status" value="1"/>
</dbReference>
<accession>A0A1I3VH44</accession>
<dbReference type="RefSeq" id="WP_175482567.1">
    <property type="nucleotide sequence ID" value="NZ_FORR01000052.1"/>
</dbReference>
<feature type="non-terminal residue" evidence="1">
    <location>
        <position position="153"/>
    </location>
</feature>
<dbReference type="Pfam" id="PF07070">
    <property type="entry name" value="Spo0M"/>
    <property type="match status" value="1"/>
</dbReference>
<evidence type="ECO:0000313" key="1">
    <source>
        <dbReference type="EMBL" id="SFJ94595.1"/>
    </source>
</evidence>
<dbReference type="InterPro" id="IPR014756">
    <property type="entry name" value="Ig_E-set"/>
</dbReference>
<proteinExistence type="predicted"/>
<evidence type="ECO:0000313" key="2">
    <source>
        <dbReference type="Proteomes" id="UP000199545"/>
    </source>
</evidence>
<dbReference type="PANTHER" id="PTHR40053">
    <property type="entry name" value="SPORULATION-CONTROL PROTEIN SPO0M"/>
    <property type="match status" value="1"/>
</dbReference>
<name>A0A1I3VH44_9BACL</name>
<sequence length="153" mass="17502">MVLKNFLAKLGHGGAKVDLILDKQEYVLDEQVSGELVIQGGTVEQHINKIDIELVMSLYYKNHHYTQTVQVFPFHTPFNIQPSEKKVFPFSCKIPSNLLLSSHSVSYYFITHLDIAGAVDHTDRDYVKILPPARLQNLLKAFEQIGFYEKHDS</sequence>
<reference evidence="1 2" key="1">
    <citation type="submission" date="2016-10" db="EMBL/GenBank/DDBJ databases">
        <authorList>
            <person name="de Groot N.N."/>
        </authorList>
    </citation>
    <scope>NUCLEOTIDE SEQUENCE [LARGE SCALE GENOMIC DNA]</scope>
    <source>
        <strain evidence="1 2">DSM 44778</strain>
    </source>
</reference>
<dbReference type="Proteomes" id="UP000199545">
    <property type="component" value="Unassembled WGS sequence"/>
</dbReference>
<dbReference type="AlphaFoldDB" id="A0A1I3VH44"/>